<evidence type="ECO:0000313" key="3">
    <source>
        <dbReference type="Proteomes" id="UP000683436"/>
    </source>
</evidence>
<reference evidence="2 3" key="1">
    <citation type="submission" date="2021-06" db="EMBL/GenBank/DDBJ databases">
        <title>Microbial metabolic specificity influences pelagic lipid remineralization.</title>
        <authorList>
            <person name="Behrendt L."/>
            <person name="Hunter J.E."/>
            <person name="Alcolombri U."/>
            <person name="Smriga S."/>
            <person name="Mincer T."/>
            <person name="Lowenstein D.P."/>
            <person name="Peaudecerf F.J."/>
            <person name="Fernandez V.I."/>
            <person name="Fredricks H."/>
            <person name="Almblad H."/>
            <person name="Harrison J.J."/>
            <person name="Stocker R."/>
            <person name="Van Mooy B.A.S."/>
        </authorList>
    </citation>
    <scope>NUCLEOTIDE SEQUENCE [LARGE SCALE GENOMIC DNA]</scope>
    <source>
        <strain evidence="2 3">A252</strain>
        <plasmid evidence="2 3">megaplasmid</plasmid>
    </source>
</reference>
<sequence length="321" mass="36828">MSIDQPLPFWRRAGTFLWDSVREDCGYPATLMKLIKSPVKLNSPIQETAKGIGAGAVVRWHEFGSLIYERGIYRDKLNGWTHCRTYGRYGSTSIECAPLLRVGSEMQIERWRCDIQQVDGFAASKSELKEFATMDDMVEKNSPEMIDEISPKKLAKNLAWDEIRIISYVDHDYFATWAWDGRVFLMNSGGSHHFAAAKYIAARLEQPVELTGTYKIYGLCEQAITELRREYGMFVLSHEPDAWLGFNEAMARFKATYYWKTLPRPHNHQRCAIFLPLKEKRSAMVARILKENNFQDLGAYLAGLAAQSQAFINMSLRRNDG</sequence>
<dbReference type="Proteomes" id="UP000683436">
    <property type="component" value="Plasmid megaplasmid"/>
</dbReference>
<organism evidence="2 3">
    <name type="scientific">Stutzerimonas zhaodongensis</name>
    <dbReference type="NCBI Taxonomy" id="1176257"/>
    <lineage>
        <taxon>Bacteria</taxon>
        <taxon>Pseudomonadati</taxon>
        <taxon>Pseudomonadota</taxon>
        <taxon>Gammaproteobacteria</taxon>
        <taxon>Pseudomonadales</taxon>
        <taxon>Pseudomonadaceae</taxon>
        <taxon>Stutzerimonas</taxon>
    </lineage>
</organism>
<dbReference type="InterPro" id="IPR046507">
    <property type="entry name" value="DUF6685"/>
</dbReference>
<accession>A0ABX8J169</accession>
<dbReference type="Pfam" id="PF20390">
    <property type="entry name" value="DUF6685"/>
    <property type="match status" value="1"/>
</dbReference>
<evidence type="ECO:0000313" key="1">
    <source>
        <dbReference type="EMBL" id="QWV19501.1"/>
    </source>
</evidence>
<keyword evidence="2" id="KW-0614">Plasmid</keyword>
<evidence type="ECO:0000313" key="2">
    <source>
        <dbReference type="EMBL" id="QWV19508.1"/>
    </source>
</evidence>
<name>A0ABX8J169_9GAMM</name>
<dbReference type="EMBL" id="CP076684">
    <property type="protein sequence ID" value="QWV19501.1"/>
    <property type="molecule type" value="Genomic_DNA"/>
</dbReference>
<protein>
    <recommendedName>
        <fullName evidence="4">BioF2-like acetyltransferase domain-containing protein</fullName>
    </recommendedName>
</protein>
<keyword evidence="3" id="KW-1185">Reference proteome</keyword>
<gene>
    <name evidence="2" type="ORF">KQ248_22460</name>
    <name evidence="1" type="ORF">KQ248_23020</name>
</gene>
<geneLocation type="plasmid" evidence="2 3">
    <name>megaplasmid</name>
</geneLocation>
<evidence type="ECO:0008006" key="4">
    <source>
        <dbReference type="Google" id="ProtNLM"/>
    </source>
</evidence>
<proteinExistence type="predicted"/>
<dbReference type="EMBL" id="CP076684">
    <property type="protein sequence ID" value="QWV19508.1"/>
    <property type="molecule type" value="Genomic_DNA"/>
</dbReference>